<feature type="transmembrane region" description="Helical" evidence="1">
    <location>
        <begin position="6"/>
        <end position="27"/>
    </location>
</feature>
<keyword evidence="1" id="KW-0472">Membrane</keyword>
<evidence type="ECO:0000313" key="3">
    <source>
        <dbReference type="Proteomes" id="UP000503336"/>
    </source>
</evidence>
<organism evidence="2 3">
    <name type="scientific">Pikeienuella piscinae</name>
    <dbReference type="NCBI Taxonomy" id="2748098"/>
    <lineage>
        <taxon>Bacteria</taxon>
        <taxon>Pseudomonadati</taxon>
        <taxon>Pseudomonadota</taxon>
        <taxon>Alphaproteobacteria</taxon>
        <taxon>Rhodobacterales</taxon>
        <taxon>Paracoccaceae</taxon>
        <taxon>Pikeienuella</taxon>
    </lineage>
</organism>
<protein>
    <submittedName>
        <fullName evidence="2">DUF2852 domain-containing protein</fullName>
    </submittedName>
</protein>
<dbReference type="EMBL" id="CP049056">
    <property type="protein sequence ID" value="QIE57954.1"/>
    <property type="molecule type" value="Genomic_DNA"/>
</dbReference>
<dbReference type="Pfam" id="PF11014">
    <property type="entry name" value="DUF2852"/>
    <property type="match status" value="1"/>
</dbReference>
<keyword evidence="1" id="KW-1133">Transmembrane helix</keyword>
<keyword evidence="1" id="KW-0812">Transmembrane</keyword>
<accession>A0A7M3T7H3</accession>
<name>A0A7M3T7H3_9RHOB</name>
<sequence length="99" mass="11589">MVLGFVFVWPIGLAILFYMLWSGRMGCNNGGWRRKFTRVDATGNAAFDEYREETLRRLEEERSAFVGFLDKLRRAKDRAEFDQFMNDRNRPAESDPTTA</sequence>
<dbReference type="InterPro" id="IPR021273">
    <property type="entry name" value="DUF2852"/>
</dbReference>
<dbReference type="Proteomes" id="UP000503336">
    <property type="component" value="Chromosome"/>
</dbReference>
<evidence type="ECO:0000256" key="1">
    <source>
        <dbReference type="SAM" id="Phobius"/>
    </source>
</evidence>
<dbReference type="AlphaFoldDB" id="A0A7M3T7H3"/>
<reference evidence="2 3" key="1">
    <citation type="submission" date="2020-02" db="EMBL/GenBank/DDBJ databases">
        <title>complete genome sequence of Rhodobacteraceae bacterium.</title>
        <authorList>
            <person name="Park J."/>
            <person name="Kim Y.-S."/>
            <person name="Kim K.-H."/>
        </authorList>
    </citation>
    <scope>NUCLEOTIDE SEQUENCE [LARGE SCALE GENOMIC DNA]</scope>
    <source>
        <strain evidence="2 3">RR4-56</strain>
    </source>
</reference>
<proteinExistence type="predicted"/>
<dbReference type="KEGG" id="hdh:G5B40_17640"/>
<evidence type="ECO:0000313" key="2">
    <source>
        <dbReference type="EMBL" id="QIE57954.1"/>
    </source>
</evidence>
<gene>
    <name evidence="2" type="ORF">G5B40_17640</name>
</gene>
<keyword evidence="3" id="KW-1185">Reference proteome</keyword>